<dbReference type="AlphaFoldDB" id="A0A182YRB2"/>
<sequence>MLVRDYYRKVYHLPAVRSESVDELAQLVDEFTRHVNGLKKLNEPVASWDTPLTTMMFFKLDPATILAWEKHSSASPRDKYSELIHFLQARIRILRSSQTLTEVAESTPATVASGERRTGGRVKYVANTVSAKEPSSSYLQAACPLECAEPHHLQSCPKFQRGDVSFRREVITKHKLCFNCLNPHHQVRSCHSVFRCKKCNARHHSLLHENTPSQVSMNVGSNHEVVVLETVVPIGSYFLGYDVKDPVVQYTGCGVMIPVGLWTDYGSKDPVVQKAGCAVMIPVGL</sequence>
<dbReference type="InterPro" id="IPR005312">
    <property type="entry name" value="DUF1759"/>
</dbReference>
<evidence type="ECO:0000313" key="2">
    <source>
        <dbReference type="Proteomes" id="UP000076408"/>
    </source>
</evidence>
<dbReference type="Proteomes" id="UP000076408">
    <property type="component" value="Unassembled WGS sequence"/>
</dbReference>
<proteinExistence type="predicted"/>
<reference evidence="1" key="2">
    <citation type="submission" date="2020-05" db="UniProtKB">
        <authorList>
            <consortium name="EnsemblMetazoa"/>
        </authorList>
    </citation>
    <scope>IDENTIFICATION</scope>
    <source>
        <strain evidence="1">Indian</strain>
    </source>
</reference>
<organism evidence="1 2">
    <name type="scientific">Anopheles stephensi</name>
    <name type="common">Indo-Pakistan malaria mosquito</name>
    <dbReference type="NCBI Taxonomy" id="30069"/>
    <lineage>
        <taxon>Eukaryota</taxon>
        <taxon>Metazoa</taxon>
        <taxon>Ecdysozoa</taxon>
        <taxon>Arthropoda</taxon>
        <taxon>Hexapoda</taxon>
        <taxon>Insecta</taxon>
        <taxon>Pterygota</taxon>
        <taxon>Neoptera</taxon>
        <taxon>Endopterygota</taxon>
        <taxon>Diptera</taxon>
        <taxon>Nematocera</taxon>
        <taxon>Culicoidea</taxon>
        <taxon>Culicidae</taxon>
        <taxon>Anophelinae</taxon>
        <taxon>Anopheles</taxon>
    </lineage>
</organism>
<dbReference type="OMA" id="QFRIVEL"/>
<accession>A0A182YRB2</accession>
<evidence type="ECO:0000313" key="1">
    <source>
        <dbReference type="EnsemblMetazoa" id="ASTEI10998-PA"/>
    </source>
</evidence>
<name>A0A182YRB2_ANOST</name>
<dbReference type="VEuPathDB" id="VectorBase:ASTEI20_039092"/>
<dbReference type="VEuPathDB" id="VectorBase:ASTE011771"/>
<dbReference type="PANTHER" id="PTHR47331">
    <property type="entry name" value="PHD-TYPE DOMAIN-CONTAINING PROTEIN"/>
    <property type="match status" value="1"/>
</dbReference>
<reference evidence="2" key="1">
    <citation type="journal article" date="2014" name="Genome Biol.">
        <title>Genome analysis of a major urban malaria vector mosquito, Anopheles stephensi.</title>
        <authorList>
            <person name="Jiang X."/>
            <person name="Peery A."/>
            <person name="Hall A.B."/>
            <person name="Sharma A."/>
            <person name="Chen X.G."/>
            <person name="Waterhouse R.M."/>
            <person name="Komissarov A."/>
            <person name="Riehle M.M."/>
            <person name="Shouche Y."/>
            <person name="Sharakhova M.V."/>
            <person name="Lawson D."/>
            <person name="Pakpour N."/>
            <person name="Arensburger P."/>
            <person name="Davidson V.L."/>
            <person name="Eiglmeier K."/>
            <person name="Emrich S."/>
            <person name="George P."/>
            <person name="Kennedy R.C."/>
            <person name="Mane S.P."/>
            <person name="Maslen G."/>
            <person name="Oringanje C."/>
            <person name="Qi Y."/>
            <person name="Settlage R."/>
            <person name="Tojo M."/>
            <person name="Tubio J.M."/>
            <person name="Unger M.F."/>
            <person name="Wang B."/>
            <person name="Vernick K.D."/>
            <person name="Ribeiro J.M."/>
            <person name="James A.A."/>
            <person name="Michel K."/>
            <person name="Riehle M.A."/>
            <person name="Luckhart S."/>
            <person name="Sharakhov I.V."/>
            <person name="Tu Z."/>
        </authorList>
    </citation>
    <scope>NUCLEOTIDE SEQUENCE [LARGE SCALE GENOMIC DNA]</scope>
    <source>
        <strain evidence="2">Indian</strain>
    </source>
</reference>
<keyword evidence="2" id="KW-1185">Reference proteome</keyword>
<dbReference type="PANTHER" id="PTHR47331:SF5">
    <property type="entry name" value="RIBONUCLEASE H"/>
    <property type="match status" value="1"/>
</dbReference>
<dbReference type="STRING" id="30069.A0A182YRB2"/>
<dbReference type="EnsemblMetazoa" id="ASTEI10998-RA">
    <property type="protein sequence ID" value="ASTEI10998-PA"/>
    <property type="gene ID" value="ASTEI10998"/>
</dbReference>
<protein>
    <submittedName>
        <fullName evidence="1">Uncharacterized protein</fullName>
    </submittedName>
</protein>
<dbReference type="Pfam" id="PF03564">
    <property type="entry name" value="DUF1759"/>
    <property type="match status" value="1"/>
</dbReference>
<dbReference type="VEuPathDB" id="VectorBase:ASTEI10998"/>